<dbReference type="OrthoDB" id="10382833at2759"/>
<name>A0A9W7E6F0_9STRA</name>
<feature type="signal peptide" evidence="2">
    <location>
        <begin position="1"/>
        <end position="25"/>
    </location>
</feature>
<keyword evidence="1" id="KW-0472">Membrane</keyword>
<evidence type="ECO:0000313" key="4">
    <source>
        <dbReference type="Proteomes" id="UP001165122"/>
    </source>
</evidence>
<sequence length="239" mass="26088">MESTTPLIASLVVSFLAALSHILSAALQSWLTASLDVELKNVGLHYHCDEAWGLFHAEIVTGTSSATCPTETSGYASTKLLCGKDANPPNAEDCDTLRAGQAMVVLSSMFSIITFLLVIYQYVRSKKDLTFSKLKAVITSLTIFAGIFSLASIIIFEVRSHDEDTGWSDGYGCEYGAINVLFNSEGTTCFQRGPAYIFCCLGLSFSLLLGLVNCLVGREFFNKEKERFGSFYTNLENTV</sequence>
<organism evidence="3 4">
    <name type="scientific">Triparma laevis f. longispina</name>
    <dbReference type="NCBI Taxonomy" id="1714387"/>
    <lineage>
        <taxon>Eukaryota</taxon>
        <taxon>Sar</taxon>
        <taxon>Stramenopiles</taxon>
        <taxon>Ochrophyta</taxon>
        <taxon>Bolidophyceae</taxon>
        <taxon>Parmales</taxon>
        <taxon>Triparmaceae</taxon>
        <taxon>Triparma</taxon>
    </lineage>
</organism>
<feature type="transmembrane region" description="Helical" evidence="1">
    <location>
        <begin position="195"/>
        <end position="216"/>
    </location>
</feature>
<keyword evidence="2" id="KW-0732">Signal</keyword>
<feature type="chain" id="PRO_5040988764" evidence="2">
    <location>
        <begin position="26"/>
        <end position="239"/>
    </location>
</feature>
<keyword evidence="4" id="KW-1185">Reference proteome</keyword>
<comment type="caution">
    <text evidence="3">The sequence shown here is derived from an EMBL/GenBank/DDBJ whole genome shotgun (WGS) entry which is preliminary data.</text>
</comment>
<dbReference type="Proteomes" id="UP001165122">
    <property type="component" value="Unassembled WGS sequence"/>
</dbReference>
<feature type="transmembrane region" description="Helical" evidence="1">
    <location>
        <begin position="102"/>
        <end position="122"/>
    </location>
</feature>
<accession>A0A9W7E6F0</accession>
<dbReference type="Gene3D" id="1.20.140.150">
    <property type="match status" value="1"/>
</dbReference>
<evidence type="ECO:0000256" key="2">
    <source>
        <dbReference type="SAM" id="SignalP"/>
    </source>
</evidence>
<evidence type="ECO:0000313" key="3">
    <source>
        <dbReference type="EMBL" id="GMH70024.1"/>
    </source>
</evidence>
<reference evidence="4" key="1">
    <citation type="journal article" date="2023" name="Commun. Biol.">
        <title>Genome analysis of Parmales, the sister group of diatoms, reveals the evolutionary specialization of diatoms from phago-mixotrophs to photoautotrophs.</title>
        <authorList>
            <person name="Ban H."/>
            <person name="Sato S."/>
            <person name="Yoshikawa S."/>
            <person name="Yamada K."/>
            <person name="Nakamura Y."/>
            <person name="Ichinomiya M."/>
            <person name="Sato N."/>
            <person name="Blanc-Mathieu R."/>
            <person name="Endo H."/>
            <person name="Kuwata A."/>
            <person name="Ogata H."/>
        </authorList>
    </citation>
    <scope>NUCLEOTIDE SEQUENCE [LARGE SCALE GENOMIC DNA]</scope>
    <source>
        <strain evidence="4">NIES 3700</strain>
    </source>
</reference>
<proteinExistence type="predicted"/>
<feature type="transmembrane region" description="Helical" evidence="1">
    <location>
        <begin position="134"/>
        <end position="156"/>
    </location>
</feature>
<gene>
    <name evidence="3" type="ORF">TrLO_g14460</name>
</gene>
<evidence type="ECO:0000256" key="1">
    <source>
        <dbReference type="SAM" id="Phobius"/>
    </source>
</evidence>
<keyword evidence="1" id="KW-0812">Transmembrane</keyword>
<keyword evidence="1" id="KW-1133">Transmembrane helix</keyword>
<dbReference type="EMBL" id="BRXW01000613">
    <property type="protein sequence ID" value="GMH70024.1"/>
    <property type="molecule type" value="Genomic_DNA"/>
</dbReference>
<protein>
    <submittedName>
        <fullName evidence="3">Uncharacterized protein</fullName>
    </submittedName>
</protein>
<dbReference type="AlphaFoldDB" id="A0A9W7E6F0"/>